<dbReference type="FunFam" id="1.20.1270.60:FF:000022">
    <property type="entry name" value="Sorting nexin 3 protein"/>
    <property type="match status" value="1"/>
</dbReference>
<dbReference type="GO" id="GO:0042147">
    <property type="term" value="P:retrograde transport, endosome to Golgi"/>
    <property type="evidence" value="ECO:0007669"/>
    <property type="project" value="TreeGrafter"/>
</dbReference>
<evidence type="ECO:0000259" key="12">
    <source>
        <dbReference type="PROSITE" id="PS50195"/>
    </source>
</evidence>
<dbReference type="Gene3D" id="3.30.1520.10">
    <property type="entry name" value="Phox-like domain"/>
    <property type="match status" value="1"/>
</dbReference>
<evidence type="ECO:0000256" key="8">
    <source>
        <dbReference type="ARBA" id="ARBA00022927"/>
    </source>
</evidence>
<gene>
    <name evidence="13" type="primary">VPS5</name>
    <name evidence="13" type="ORF">ACHE_10327A</name>
</gene>
<dbReference type="InterPro" id="IPR015404">
    <property type="entry name" value="Vps5_C"/>
</dbReference>
<dbReference type="PANTHER" id="PTHR10555">
    <property type="entry name" value="SORTING NEXIN"/>
    <property type="match status" value="1"/>
</dbReference>
<dbReference type="PANTHER" id="PTHR10555:SF170">
    <property type="entry name" value="FI18122P1"/>
    <property type="match status" value="1"/>
</dbReference>
<organism evidence="13 14">
    <name type="scientific">Aspergillus chevalieri</name>
    <name type="common">Eurotium chevalieri</name>
    <dbReference type="NCBI Taxonomy" id="182096"/>
    <lineage>
        <taxon>Eukaryota</taxon>
        <taxon>Fungi</taxon>
        <taxon>Dikarya</taxon>
        <taxon>Ascomycota</taxon>
        <taxon>Pezizomycotina</taxon>
        <taxon>Eurotiomycetes</taxon>
        <taxon>Eurotiomycetidae</taxon>
        <taxon>Eurotiales</taxon>
        <taxon>Aspergillaceae</taxon>
        <taxon>Aspergillus</taxon>
        <taxon>Aspergillus subgen. Aspergillus</taxon>
    </lineage>
</organism>
<feature type="compositionally biased region" description="Low complexity" evidence="11">
    <location>
        <begin position="544"/>
        <end position="566"/>
    </location>
</feature>
<evidence type="ECO:0000256" key="2">
    <source>
        <dbReference type="ARBA" id="ARBA00004496"/>
    </source>
</evidence>
<reference evidence="13" key="1">
    <citation type="submission" date="2021-01" db="EMBL/GenBank/DDBJ databases">
        <authorList>
            <consortium name="Aspergillus chevalieri M1 genome sequencing consortium"/>
            <person name="Kazuki M."/>
            <person name="Futagami T."/>
        </authorList>
    </citation>
    <scope>NUCLEOTIDE SEQUENCE</scope>
    <source>
        <strain evidence="13">M1</strain>
    </source>
</reference>
<evidence type="ECO:0000256" key="7">
    <source>
        <dbReference type="ARBA" id="ARBA00022553"/>
    </source>
</evidence>
<evidence type="ECO:0000313" key="14">
    <source>
        <dbReference type="Proteomes" id="UP000637239"/>
    </source>
</evidence>
<keyword evidence="9" id="KW-0333">Golgi apparatus</keyword>
<dbReference type="GO" id="GO:0045053">
    <property type="term" value="P:protein retention in Golgi apparatus"/>
    <property type="evidence" value="ECO:0007669"/>
    <property type="project" value="TreeGrafter"/>
</dbReference>
<dbReference type="Proteomes" id="UP000637239">
    <property type="component" value="Chromosome 1"/>
</dbReference>
<dbReference type="SMART" id="SM00312">
    <property type="entry name" value="PX"/>
    <property type="match status" value="1"/>
</dbReference>
<dbReference type="GO" id="GO:0005794">
    <property type="term" value="C:Golgi apparatus"/>
    <property type="evidence" value="ECO:0007669"/>
    <property type="project" value="UniProtKB-SubCell"/>
</dbReference>
<dbReference type="Gene3D" id="1.20.1270.60">
    <property type="entry name" value="Arfaptin homology (AH) domain/BAR domain"/>
    <property type="match status" value="1"/>
</dbReference>
<evidence type="ECO:0000256" key="1">
    <source>
        <dbReference type="ARBA" id="ARBA00004287"/>
    </source>
</evidence>
<evidence type="ECO:0000313" key="13">
    <source>
        <dbReference type="EMBL" id="BCR82926.1"/>
    </source>
</evidence>
<dbReference type="GO" id="GO:0005829">
    <property type="term" value="C:cytosol"/>
    <property type="evidence" value="ECO:0007669"/>
    <property type="project" value="GOC"/>
</dbReference>
<dbReference type="SUPFAM" id="SSF64268">
    <property type="entry name" value="PX domain"/>
    <property type="match status" value="1"/>
</dbReference>
<evidence type="ECO:0000256" key="11">
    <source>
        <dbReference type="SAM" id="MobiDB-lite"/>
    </source>
</evidence>
<dbReference type="Pfam" id="PF09325">
    <property type="entry name" value="Vps5"/>
    <property type="match status" value="1"/>
</dbReference>
<dbReference type="InterPro" id="IPR027267">
    <property type="entry name" value="AH/BAR_dom_sf"/>
</dbReference>
<comment type="subcellular location">
    <subcellularLocation>
        <location evidence="2">Cytoplasm</location>
    </subcellularLocation>
    <subcellularLocation>
        <location evidence="3">Golgi apparatus</location>
    </subcellularLocation>
    <subcellularLocation>
        <location evidence="1">Membrane</location>
        <topology evidence="1">Peripheral membrane protein</topology>
        <orientation evidence="1">Cytoplasmic side</orientation>
    </subcellularLocation>
</comment>
<dbReference type="GO" id="GO:0005768">
    <property type="term" value="C:endosome"/>
    <property type="evidence" value="ECO:0007669"/>
    <property type="project" value="UniProtKB-ARBA"/>
</dbReference>
<dbReference type="KEGG" id="ache:ACHE_10327A"/>
<proteinExistence type="inferred from homology"/>
<dbReference type="FunFam" id="3.30.1520.10:FF:000013">
    <property type="entry name" value="Putative Sorting nexin 3"/>
    <property type="match status" value="1"/>
</dbReference>
<keyword evidence="5" id="KW-0813">Transport</keyword>
<dbReference type="RefSeq" id="XP_043131448.1">
    <property type="nucleotide sequence ID" value="XM_043278053.1"/>
</dbReference>
<dbReference type="PROSITE" id="PS50195">
    <property type="entry name" value="PX"/>
    <property type="match status" value="1"/>
</dbReference>
<dbReference type="CDD" id="cd07627">
    <property type="entry name" value="BAR_Vps5p"/>
    <property type="match status" value="1"/>
</dbReference>
<dbReference type="InterPro" id="IPR036871">
    <property type="entry name" value="PX_dom_sf"/>
</dbReference>
<feature type="domain" description="PX" evidence="12">
    <location>
        <begin position="163"/>
        <end position="279"/>
    </location>
</feature>
<comment type="similarity">
    <text evidence="4">Belongs to the sorting nexin family.</text>
</comment>
<dbReference type="GO" id="GO:0030904">
    <property type="term" value="C:retromer complex"/>
    <property type="evidence" value="ECO:0007669"/>
    <property type="project" value="UniProtKB-ARBA"/>
</dbReference>
<protein>
    <submittedName>
        <fullName evidence="13">Vacuolar protein sorting-associated protein 5</fullName>
    </submittedName>
</protein>
<keyword evidence="6" id="KW-0963">Cytoplasm</keyword>
<dbReference type="Pfam" id="PF00787">
    <property type="entry name" value="PX"/>
    <property type="match status" value="1"/>
</dbReference>
<dbReference type="AlphaFoldDB" id="A0A7R7ZJ23"/>
<keyword evidence="14" id="KW-1185">Reference proteome</keyword>
<evidence type="ECO:0000256" key="5">
    <source>
        <dbReference type="ARBA" id="ARBA00022448"/>
    </source>
</evidence>
<evidence type="ECO:0000256" key="3">
    <source>
        <dbReference type="ARBA" id="ARBA00004555"/>
    </source>
</evidence>
<keyword evidence="8" id="KW-0653">Protein transport</keyword>
<keyword evidence="10" id="KW-0472">Membrane</keyword>
<dbReference type="EMBL" id="AP024416">
    <property type="protein sequence ID" value="BCR82926.1"/>
    <property type="molecule type" value="Genomic_DNA"/>
</dbReference>
<feature type="region of interest" description="Disordered" evidence="11">
    <location>
        <begin position="538"/>
        <end position="566"/>
    </location>
</feature>
<sequence>MDLDAGDSPWGDVPSQSTANLGASNPDIEETSTEQPTQQTGSSSSARRNPRVNRRINAQATKLEAVGDEVDPLGPLGDTAVDGGPSPIEQAPEPPQKEFAARNARPTSSTSRASSLAGMVDSVTLEENGAGFRDPPPVQPPVEGEGTKRQSQPSVSIEEAAKPTFEIVVGDPHKVGDLTGSHIVYQVRTQTTSKAYRQPEFAVSRRYRDFLWLYNSLHNNNPGVVVPPPPEKQAVGRFDTNFVESRRAALERMLNKIAAHPILQHDGDLKIFLESETFSIDIKNKENREPDLGQNKGMFSSFGISVGGGTKFVEHDDWFHDRKIYLDALENQLKSLMKAIDTVVAQRKGLAEAAGDFSASLHALATVELSPALATPLDGLSDLQLRIRELYERQAMQDVLTLGITIDEYIRLIGSVKTAFNQRQKSYHSWHAAESEMQKRRHTQEKLLRQGKTQQDRLNQVSADVADAERKVHQAKLLFEDMGRLMRNELQRFEREKVEDFKSGVETFLESAVEAQKELIELWETFLLQLDVGEEGNPLFSPQAPSNEPAAATAASAEVTTAGEGA</sequence>
<reference evidence="13" key="2">
    <citation type="submission" date="2021-02" db="EMBL/GenBank/DDBJ databases">
        <title>Aspergillus chevalieri M1 genome sequence.</title>
        <authorList>
            <person name="Kadooka C."/>
            <person name="Mori K."/>
            <person name="Futagami T."/>
        </authorList>
    </citation>
    <scope>NUCLEOTIDE SEQUENCE</scope>
    <source>
        <strain evidence="13">M1</strain>
    </source>
</reference>
<dbReference type="InterPro" id="IPR001683">
    <property type="entry name" value="PX_dom"/>
</dbReference>
<accession>A0A7R7ZJ23</accession>
<dbReference type="GO" id="GO:0035091">
    <property type="term" value="F:phosphatidylinositol binding"/>
    <property type="evidence" value="ECO:0007669"/>
    <property type="project" value="InterPro"/>
</dbReference>
<keyword evidence="7" id="KW-0597">Phosphoprotein</keyword>
<evidence type="ECO:0000256" key="4">
    <source>
        <dbReference type="ARBA" id="ARBA00010883"/>
    </source>
</evidence>
<dbReference type="InterPro" id="IPR035803">
    <property type="entry name" value="BAR_Vps5"/>
</dbReference>
<feature type="compositionally biased region" description="Low complexity" evidence="11">
    <location>
        <begin position="101"/>
        <end position="117"/>
    </location>
</feature>
<evidence type="ECO:0000256" key="9">
    <source>
        <dbReference type="ARBA" id="ARBA00023034"/>
    </source>
</evidence>
<feature type="region of interest" description="Disordered" evidence="11">
    <location>
        <begin position="1"/>
        <end position="156"/>
    </location>
</feature>
<name>A0A7R7ZJ23_ASPCH</name>
<evidence type="ECO:0000256" key="6">
    <source>
        <dbReference type="ARBA" id="ARBA00022490"/>
    </source>
</evidence>
<feature type="compositionally biased region" description="Polar residues" evidence="11">
    <location>
        <begin position="14"/>
        <end position="23"/>
    </location>
</feature>
<dbReference type="GeneID" id="66977284"/>
<dbReference type="SUPFAM" id="SSF103657">
    <property type="entry name" value="BAR/IMD domain-like"/>
    <property type="match status" value="1"/>
</dbReference>
<evidence type="ECO:0000256" key="10">
    <source>
        <dbReference type="ARBA" id="ARBA00023136"/>
    </source>
</evidence>
<feature type="compositionally biased region" description="Low complexity" evidence="11">
    <location>
        <begin position="33"/>
        <end position="45"/>
    </location>
</feature>
<dbReference type="GO" id="GO:0015031">
    <property type="term" value="P:protein transport"/>
    <property type="evidence" value="ECO:0007669"/>
    <property type="project" value="UniProtKB-KW"/>
</dbReference>